<dbReference type="InterPro" id="IPR000244">
    <property type="entry name" value="Ribosomal_bL9"/>
</dbReference>
<sequence length="203" mass="23023">MLLRRCARSLIDDLPSLAAQRVARRGWKKANRRVDVILTADVPGLGERDEIARVRPGRARNHLVPERLATYVSEEKVARARERLLAKAAAREATEGEGEAEAQSAREEAAREKENETVMRMLTAEPAIAVKRILDKKTGKPLRPVTRENIVDEIRRQKQLQIAPASLVLERPIDQFGQYDIPLWIRGHARGSHVLNVIVRKRQ</sequence>
<reference evidence="8" key="2">
    <citation type="journal article" date="2014" name="BMC Genomics">
        <title>An improved genome of the model marine alga Ostreococcus tauri unfolds by assessing Illumina de novo assemblies.</title>
        <authorList>
            <person name="Blanc-Mathieu R."/>
            <person name="Verhelst B."/>
            <person name="Derelle E."/>
            <person name="Rombauts S."/>
            <person name="Bouget F.Y."/>
            <person name="Carre I."/>
            <person name="Chateau A."/>
            <person name="Eyre-Walker A."/>
            <person name="Grimsley N."/>
            <person name="Moreau H."/>
            <person name="Piegu B."/>
            <person name="Rivals E."/>
            <person name="Schackwitz W."/>
            <person name="Van de Peer Y."/>
            <person name="Piganeau G."/>
        </authorList>
    </citation>
    <scope>NUCLEOTIDE SEQUENCE</scope>
    <source>
        <strain evidence="8">RCC4221</strain>
    </source>
</reference>
<feature type="domain" description="Ribosomal protein L9" evidence="7">
    <location>
        <begin position="34"/>
        <end position="78"/>
    </location>
</feature>
<dbReference type="EMBL" id="KZ155771">
    <property type="protein sequence ID" value="OUS49179.1"/>
    <property type="molecule type" value="Genomic_DNA"/>
</dbReference>
<gene>
    <name evidence="9" type="ORF">BE221DRAFT_188420</name>
    <name evidence="8" type="ORF">OT_ostta15g01170</name>
</gene>
<keyword evidence="3" id="KW-0687">Ribonucleoprotein</keyword>
<dbReference type="GO" id="GO:0005840">
    <property type="term" value="C:ribosome"/>
    <property type="evidence" value="ECO:0007669"/>
    <property type="project" value="UniProtKB-KW"/>
</dbReference>
<accession>A0A096PAT4</accession>
<evidence type="ECO:0000256" key="5">
    <source>
        <dbReference type="ARBA" id="ARBA00035193"/>
    </source>
</evidence>
<dbReference type="Gene3D" id="3.40.5.10">
    <property type="entry name" value="Ribosomal protein L9, N-terminal domain"/>
    <property type="match status" value="1"/>
</dbReference>
<dbReference type="InterPro" id="IPR036935">
    <property type="entry name" value="Ribosomal_bL9_N_sf"/>
</dbReference>
<dbReference type="STRING" id="70448.A0A096PAT4"/>
<evidence type="ECO:0000313" key="9">
    <source>
        <dbReference type="EMBL" id="OUS49179.1"/>
    </source>
</evidence>
<evidence type="ECO:0000256" key="3">
    <source>
        <dbReference type="ARBA" id="ARBA00023274"/>
    </source>
</evidence>
<evidence type="ECO:0000256" key="1">
    <source>
        <dbReference type="ARBA" id="ARBA00010605"/>
    </source>
</evidence>
<accession>A0A454Y3B2</accession>
<dbReference type="GO" id="GO:0006412">
    <property type="term" value="P:translation"/>
    <property type="evidence" value="ECO:0007669"/>
    <property type="project" value="InterPro"/>
</dbReference>
<name>A0A096PAT4_OSTTA</name>
<dbReference type="SUPFAM" id="SSF55653">
    <property type="entry name" value="Ribosomal protein L9 C-domain"/>
    <property type="match status" value="1"/>
</dbReference>
<dbReference type="GO" id="GO:1990904">
    <property type="term" value="C:ribonucleoprotein complex"/>
    <property type="evidence" value="ECO:0007669"/>
    <property type="project" value="UniProtKB-KW"/>
</dbReference>
<evidence type="ECO:0000313" key="10">
    <source>
        <dbReference type="Proteomes" id="UP000009170"/>
    </source>
</evidence>
<dbReference type="GO" id="GO:0003735">
    <property type="term" value="F:structural constituent of ribosome"/>
    <property type="evidence" value="ECO:0007669"/>
    <property type="project" value="InterPro"/>
</dbReference>
<dbReference type="Proteomes" id="UP000009170">
    <property type="component" value="Unassembled WGS sequence"/>
</dbReference>
<dbReference type="OrthoDB" id="5555409at2759"/>
<accession>A0A1Y5IHX4</accession>
<protein>
    <recommendedName>
        <fullName evidence="5">Large ribosomal subunit protein bL9c</fullName>
    </recommendedName>
    <alternativeName>
        <fullName evidence="4">CL9</fullName>
    </alternativeName>
</protein>
<dbReference type="InParanoid" id="A0A096PAT4"/>
<dbReference type="InterPro" id="IPR036791">
    <property type="entry name" value="Ribosomal_bL9_C_sf"/>
</dbReference>
<evidence type="ECO:0000259" key="7">
    <source>
        <dbReference type="Pfam" id="PF01281"/>
    </source>
</evidence>
<evidence type="ECO:0000256" key="2">
    <source>
        <dbReference type="ARBA" id="ARBA00022980"/>
    </source>
</evidence>
<dbReference type="FunCoup" id="A0A096PAT4">
    <property type="interactions" value="1202"/>
</dbReference>
<dbReference type="PANTHER" id="PTHR21368">
    <property type="entry name" value="50S RIBOSOMAL PROTEIN L9"/>
    <property type="match status" value="1"/>
</dbReference>
<feature type="region of interest" description="Disordered" evidence="6">
    <location>
        <begin position="89"/>
        <end position="115"/>
    </location>
</feature>
<reference evidence="8 10" key="1">
    <citation type="journal article" date="2006" name="Proc. Natl. Acad. Sci. U.S.A.">
        <title>Genome analysis of the smallest free-living eukaryote Ostreococcus tauri unveils many unique features.</title>
        <authorList>
            <person name="Derelle E."/>
            <person name="Ferraz C."/>
            <person name="Rombauts S."/>
            <person name="Rouze P."/>
            <person name="Worden A.Z."/>
            <person name="Robbens S."/>
            <person name="Partensky F."/>
            <person name="Degroeve S."/>
            <person name="Echeynie S."/>
            <person name="Cooke R."/>
            <person name="Saeys Y."/>
            <person name="Wuyts J."/>
            <person name="Jabbari K."/>
            <person name="Bowler C."/>
            <person name="Panaud O."/>
            <person name="Piegu B."/>
            <person name="Ball S.G."/>
            <person name="Ral J.-P."/>
            <person name="Bouget F.-Y."/>
            <person name="Piganeau G."/>
            <person name="De Baets B."/>
            <person name="Picard A."/>
            <person name="Delseny M."/>
            <person name="Demaille J."/>
            <person name="Van de Peer Y."/>
            <person name="Moreau H."/>
        </authorList>
    </citation>
    <scope>NUCLEOTIDE SEQUENCE [LARGE SCALE GENOMIC DNA]</scope>
    <source>
        <strain evidence="8 10">OTTH0595</strain>
    </source>
</reference>
<evidence type="ECO:0000256" key="6">
    <source>
        <dbReference type="SAM" id="MobiDB-lite"/>
    </source>
</evidence>
<dbReference type="SUPFAM" id="SSF55658">
    <property type="entry name" value="L9 N-domain-like"/>
    <property type="match status" value="1"/>
</dbReference>
<feature type="compositionally biased region" description="Basic and acidic residues" evidence="6">
    <location>
        <begin position="104"/>
        <end position="115"/>
    </location>
</feature>
<proteinExistence type="inferred from homology"/>
<dbReference type="Gene3D" id="3.10.430.100">
    <property type="entry name" value="Ribosomal protein L9, C-terminal domain"/>
    <property type="match status" value="1"/>
</dbReference>
<keyword evidence="2 8" id="KW-0689">Ribosomal protein</keyword>
<organism evidence="8 10">
    <name type="scientific">Ostreococcus tauri</name>
    <name type="common">Marine green alga</name>
    <dbReference type="NCBI Taxonomy" id="70448"/>
    <lineage>
        <taxon>Eukaryota</taxon>
        <taxon>Viridiplantae</taxon>
        <taxon>Chlorophyta</taxon>
        <taxon>Mamiellophyceae</taxon>
        <taxon>Mamiellales</taxon>
        <taxon>Bathycoccaceae</taxon>
        <taxon>Ostreococcus</taxon>
    </lineage>
</organism>
<keyword evidence="10" id="KW-1185">Reference proteome</keyword>
<reference evidence="9" key="3">
    <citation type="submission" date="2017-04" db="EMBL/GenBank/DDBJ databases">
        <title>Population genomics of picophytoplankton unveils novel chromosome hypervariability.</title>
        <authorList>
            <consortium name="DOE Joint Genome Institute"/>
            <person name="Blanc-Mathieu R."/>
            <person name="Krasovec M."/>
            <person name="Hebrard M."/>
            <person name="Yau S."/>
            <person name="Desgranges E."/>
            <person name="Martin J."/>
            <person name="Schackwitz W."/>
            <person name="Kuo A."/>
            <person name="Salin G."/>
            <person name="Donnadieu C."/>
            <person name="Desdevises Y."/>
            <person name="Sanchez-Ferandin S."/>
            <person name="Moreau H."/>
            <person name="Rivals E."/>
            <person name="Grigoriev I.V."/>
            <person name="Grimsley N."/>
            <person name="Eyre-Walker A."/>
            <person name="Piganeau G."/>
        </authorList>
    </citation>
    <scope>NUCLEOTIDE SEQUENCE [LARGE SCALE GENOMIC DNA]</scope>
    <source>
        <strain evidence="9">RCC 1115</strain>
    </source>
</reference>
<comment type="similarity">
    <text evidence="1">Belongs to the bacterial ribosomal protein bL9 family.</text>
</comment>
<dbReference type="Proteomes" id="UP000195557">
    <property type="component" value="Unassembled WGS sequence"/>
</dbReference>
<dbReference type="InterPro" id="IPR009027">
    <property type="entry name" value="Ribosomal_bL9/RNase_H1_N"/>
</dbReference>
<dbReference type="AlphaFoldDB" id="A0A096PAT4"/>
<dbReference type="EMBL" id="CAID01000015">
    <property type="protein sequence ID" value="CEG01742.1"/>
    <property type="molecule type" value="Genomic_DNA"/>
</dbReference>
<evidence type="ECO:0000256" key="4">
    <source>
        <dbReference type="ARBA" id="ARBA00031047"/>
    </source>
</evidence>
<dbReference type="InterPro" id="IPR020070">
    <property type="entry name" value="Ribosomal_bL9_N"/>
</dbReference>
<evidence type="ECO:0000313" key="8">
    <source>
        <dbReference type="EMBL" id="CEG01742.1"/>
    </source>
</evidence>
<dbReference type="Pfam" id="PF01281">
    <property type="entry name" value="Ribosomal_L9_N"/>
    <property type="match status" value="1"/>
</dbReference>